<sequence length="85" mass="9941">MKKRIGDVQYYLEKDNEVFHLVKRIKAFSNKLTEGKTKATTITVSDFCFTKNNFDNINFNENGLREKDKDVIIKMVSEMDGEDEN</sequence>
<name>A0A5T2MDE9_SALER</name>
<dbReference type="EMBL" id="AACUZB010000052">
    <property type="protein sequence ID" value="EAM4564559.1"/>
    <property type="molecule type" value="Genomic_DNA"/>
</dbReference>
<protein>
    <submittedName>
        <fullName evidence="1">Uncharacterized protein</fullName>
    </submittedName>
</protein>
<accession>A0A5T2MDE9</accession>
<proteinExistence type="predicted"/>
<comment type="caution">
    <text evidence="1">The sequence shown here is derived from an EMBL/GenBank/DDBJ whole genome shotgun (WGS) entry which is preliminary data.</text>
</comment>
<dbReference type="AlphaFoldDB" id="A0A5T2MDE9"/>
<evidence type="ECO:0000313" key="1">
    <source>
        <dbReference type="EMBL" id="EAM4564559.1"/>
    </source>
</evidence>
<gene>
    <name evidence="1" type="ORF">EFY76_25115</name>
</gene>
<reference evidence="1" key="1">
    <citation type="submission" date="2018-11" db="EMBL/GenBank/DDBJ databases">
        <authorList>
            <consortium name="PulseNet: The National Subtyping Network for Foodborne Disease Surveillance"/>
            <person name="Tarr C.L."/>
            <person name="Trees E."/>
            <person name="Katz L.S."/>
            <person name="Carleton-Romer H.A."/>
            <person name="Stroika S."/>
            <person name="Kucerova Z."/>
            <person name="Roache K.F."/>
            <person name="Sabol A.L."/>
            <person name="Besser J."/>
            <person name="Gerner-Smidt P."/>
        </authorList>
    </citation>
    <scope>NUCLEOTIDE SEQUENCE</scope>
    <source>
        <strain evidence="1">PNUSAS060697</strain>
    </source>
</reference>
<organism evidence="1">
    <name type="scientific">Salmonella enterica</name>
    <name type="common">Salmonella choleraesuis</name>
    <dbReference type="NCBI Taxonomy" id="28901"/>
    <lineage>
        <taxon>Bacteria</taxon>
        <taxon>Pseudomonadati</taxon>
        <taxon>Pseudomonadota</taxon>
        <taxon>Gammaproteobacteria</taxon>
        <taxon>Enterobacterales</taxon>
        <taxon>Enterobacteriaceae</taxon>
        <taxon>Salmonella</taxon>
    </lineage>
</organism>